<dbReference type="Gene3D" id="3.40.980.10">
    <property type="entry name" value="MoaB/Mog-like domain"/>
    <property type="match status" value="1"/>
</dbReference>
<dbReference type="EMBL" id="FQTU01000001">
    <property type="protein sequence ID" value="SHE30323.1"/>
    <property type="molecule type" value="Genomic_DNA"/>
</dbReference>
<dbReference type="InterPro" id="IPR036425">
    <property type="entry name" value="MoaB/Mog-like_dom_sf"/>
</dbReference>
<evidence type="ECO:0000313" key="3">
    <source>
        <dbReference type="EMBL" id="SHE30323.1"/>
    </source>
</evidence>
<dbReference type="PANTHER" id="PTHR13939:SF0">
    <property type="entry name" value="NMN AMIDOHYDROLASE-LIKE PROTEIN YFAY"/>
    <property type="match status" value="1"/>
</dbReference>
<dbReference type="Pfam" id="PF02464">
    <property type="entry name" value="CinA"/>
    <property type="match status" value="1"/>
</dbReference>
<dbReference type="AlphaFoldDB" id="A0A1M4SDL1"/>
<dbReference type="SMART" id="SM00852">
    <property type="entry name" value="MoCF_biosynth"/>
    <property type="match status" value="1"/>
</dbReference>
<evidence type="ECO:0000256" key="1">
    <source>
        <dbReference type="HAMAP-Rule" id="MF_00226"/>
    </source>
</evidence>
<protein>
    <recommendedName>
        <fullName evidence="1">Putative competence-damage inducible protein</fullName>
    </recommendedName>
</protein>
<dbReference type="Pfam" id="PF18146">
    <property type="entry name" value="CinA_KH"/>
    <property type="match status" value="1"/>
</dbReference>
<reference evidence="3 4" key="1">
    <citation type="submission" date="2016-11" db="EMBL/GenBank/DDBJ databases">
        <authorList>
            <person name="Jaros S."/>
            <person name="Januszkiewicz K."/>
            <person name="Wedrychowicz H."/>
        </authorList>
    </citation>
    <scope>NUCLEOTIDE SEQUENCE [LARGE SCALE GENOMIC DNA]</scope>
    <source>
        <strain evidence="3 4">DSM 14828</strain>
    </source>
</reference>
<evidence type="ECO:0000313" key="4">
    <source>
        <dbReference type="Proteomes" id="UP000184251"/>
    </source>
</evidence>
<dbReference type="NCBIfam" id="TIGR00177">
    <property type="entry name" value="molyb_syn"/>
    <property type="match status" value="1"/>
</dbReference>
<gene>
    <name evidence="1" type="primary">cinA</name>
    <name evidence="3" type="ORF">SAMN02746064_00223</name>
</gene>
<feature type="domain" description="MoaB/Mog" evidence="2">
    <location>
        <begin position="4"/>
        <end position="170"/>
    </location>
</feature>
<dbReference type="PANTHER" id="PTHR13939">
    <property type="entry name" value="NICOTINAMIDE-NUCLEOTIDE AMIDOHYDROLASE PNCC"/>
    <property type="match status" value="1"/>
</dbReference>
<dbReference type="RefSeq" id="WP_073269216.1">
    <property type="nucleotide sequence ID" value="NZ_FQTU01000001.1"/>
</dbReference>
<dbReference type="OrthoDB" id="9801454at2"/>
<dbReference type="InterPro" id="IPR050101">
    <property type="entry name" value="CinA"/>
</dbReference>
<dbReference type="NCBIfam" id="NF001813">
    <property type="entry name" value="PRK00549.1"/>
    <property type="match status" value="1"/>
</dbReference>
<dbReference type="Proteomes" id="UP000184251">
    <property type="component" value="Unassembled WGS sequence"/>
</dbReference>
<dbReference type="CDD" id="cd00885">
    <property type="entry name" value="cinA"/>
    <property type="match status" value="1"/>
</dbReference>
<dbReference type="NCBIfam" id="TIGR00199">
    <property type="entry name" value="PncC_domain"/>
    <property type="match status" value="1"/>
</dbReference>
<comment type="similarity">
    <text evidence="1">Belongs to the CinA family.</text>
</comment>
<dbReference type="InterPro" id="IPR008135">
    <property type="entry name" value="Competence-induced_CinA"/>
</dbReference>
<dbReference type="InterPro" id="IPR008136">
    <property type="entry name" value="CinA_C"/>
</dbReference>
<dbReference type="InterPro" id="IPR001453">
    <property type="entry name" value="MoaB/Mog_dom"/>
</dbReference>
<keyword evidence="4" id="KW-1185">Reference proteome</keyword>
<dbReference type="PIRSF" id="PIRSF006728">
    <property type="entry name" value="CinA"/>
    <property type="match status" value="1"/>
</dbReference>
<proteinExistence type="inferred from homology"/>
<evidence type="ECO:0000259" key="2">
    <source>
        <dbReference type="SMART" id="SM00852"/>
    </source>
</evidence>
<dbReference type="SUPFAM" id="SSF53218">
    <property type="entry name" value="Molybdenum cofactor biosynthesis proteins"/>
    <property type="match status" value="1"/>
</dbReference>
<name>A0A1M4SDL1_9FIRM</name>
<dbReference type="HAMAP" id="MF_00226_B">
    <property type="entry name" value="CinA_B"/>
    <property type="match status" value="1"/>
</dbReference>
<dbReference type="InterPro" id="IPR036653">
    <property type="entry name" value="CinA-like_C"/>
</dbReference>
<accession>A0A1M4SDL1</accession>
<dbReference type="NCBIfam" id="TIGR00200">
    <property type="entry name" value="cinA_nterm"/>
    <property type="match status" value="1"/>
</dbReference>
<dbReference type="SUPFAM" id="SSF142433">
    <property type="entry name" value="CinA-like"/>
    <property type="match status" value="1"/>
</dbReference>
<dbReference type="Gene3D" id="3.30.70.2860">
    <property type="match status" value="1"/>
</dbReference>
<dbReference type="Pfam" id="PF00994">
    <property type="entry name" value="MoCF_biosynth"/>
    <property type="match status" value="1"/>
</dbReference>
<dbReference type="InterPro" id="IPR041424">
    <property type="entry name" value="CinA_KH"/>
</dbReference>
<dbReference type="Gene3D" id="3.90.950.20">
    <property type="entry name" value="CinA-like"/>
    <property type="match status" value="1"/>
</dbReference>
<organism evidence="3 4">
    <name type="scientific">Alkalibacter saccharofermentans DSM 14828</name>
    <dbReference type="NCBI Taxonomy" id="1120975"/>
    <lineage>
        <taxon>Bacteria</taxon>
        <taxon>Bacillati</taxon>
        <taxon>Bacillota</taxon>
        <taxon>Clostridia</taxon>
        <taxon>Eubacteriales</taxon>
        <taxon>Eubacteriaceae</taxon>
        <taxon>Alkalibacter</taxon>
    </lineage>
</organism>
<sequence length="411" mass="44945">MKGEIINVGTEILIGDILNTNAQYISKELSSAGVSVFFQTTVGDNPDRLMSVLKESVERSDLIILTGGLGPTQDDLTKETVARLLGLDMDMHTESYDKMMSFFHKISSKMTQNNLKQAYMPVGAHIIPNENGTAPGVLIEHEGKVIIMLPGPPRELVPMFRDFVMVYLQGKSQDKFFSNYYKVSGIGESALEDMLIDIIDNQTNPTIATYAKPDEVLLRVTANAKSEDEAKLLLDKTDKIIVDRLKDNLFAREDISLNGLVAKLLIDTSTTISLAESCTGGLITSRLTETAGISKCLHSSIICYSNDSKIQYLGVRKSTLEKYGAVSRECAEEMLKGLIKNNNTDMAVATTGIAGPTGGTEDKPVGLVYVGIAYKGNIHVEEHNISGTRHRVQLKSANIALNLIRKQLIGL</sequence>
<dbReference type="STRING" id="1120975.SAMN02746064_00223"/>